<dbReference type="Pfam" id="PF18642">
    <property type="entry name" value="IMPa_helical"/>
    <property type="match status" value="1"/>
</dbReference>
<dbReference type="Gene3D" id="1.10.390.30">
    <property type="entry name" value="Peptidase M60, enhancin-like domain 3"/>
    <property type="match status" value="1"/>
</dbReference>
<reference evidence="2 3" key="1">
    <citation type="submission" date="2017-03" db="EMBL/GenBank/DDBJ databases">
        <authorList>
            <person name="Afonso C.L."/>
            <person name="Miller P.J."/>
            <person name="Scott M.A."/>
            <person name="Spackman E."/>
            <person name="Goraichik I."/>
            <person name="Dimitrov K.M."/>
            <person name="Suarez D.L."/>
            <person name="Swayne D.E."/>
        </authorList>
    </citation>
    <scope>NUCLEOTIDE SEQUENCE [LARGE SCALE GENOMIC DNA]</scope>
    <source>
        <strain evidence="2">SB41UT1</strain>
    </source>
</reference>
<dbReference type="InterPro" id="IPR035423">
    <property type="entry name" value="M60-like_N"/>
</dbReference>
<dbReference type="NCBIfam" id="NF038322">
    <property type="entry name" value="ImpA_fam_HExGH"/>
    <property type="match status" value="1"/>
</dbReference>
<dbReference type="Pfam" id="PF17291">
    <property type="entry name" value="M60-like_N"/>
    <property type="match status" value="1"/>
</dbReference>
<proteinExistence type="predicted"/>
<name>A0A1X7AED8_9GAMM</name>
<evidence type="ECO:0000313" key="2">
    <source>
        <dbReference type="EMBL" id="SMA32076.1"/>
    </source>
</evidence>
<evidence type="ECO:0000313" key="3">
    <source>
        <dbReference type="Proteomes" id="UP000196573"/>
    </source>
</evidence>
<keyword evidence="3" id="KW-1185">Reference proteome</keyword>
<dbReference type="Gene3D" id="2.60.120.1250">
    <property type="entry name" value="Peptidase M60, enhancin-like domain 1"/>
    <property type="match status" value="1"/>
</dbReference>
<dbReference type="Proteomes" id="UP000196573">
    <property type="component" value="Unassembled WGS sequence"/>
</dbReference>
<dbReference type="AlphaFoldDB" id="A0A1X7AED8"/>
<accession>A0A1X7AED8</accession>
<dbReference type="InterPro" id="IPR031161">
    <property type="entry name" value="Peptidase_M60_dom"/>
</dbReference>
<dbReference type="PROSITE" id="PS51723">
    <property type="entry name" value="PEPTIDASE_M60"/>
    <property type="match status" value="1"/>
</dbReference>
<dbReference type="InterPro" id="IPR041549">
    <property type="entry name" value="IMPa_helical"/>
</dbReference>
<sequence length="879" mass="98244">MKAFRTGDASDIASAEPVLAKIDAQIAEDRFQHKEIINRLFQLNDDGTANNNSLTSITWDVTWDAPIMAPTFGKNRTFLHANGSNKESFDPSTSGTLGIVGEDGDSRYIALSSSPMRIWKRYPDAINDQTHSLTINSINWLAGPADQADEPRKIVIANLPESYYFPDQSSTREWLDEYMPGKFTYNDATVCDNEALYSCLDGASLLIHSSVGEISDDWKNAIARAQSEDIGILYIHTDGGQTTVGQHMFEELDLSYVGDNYWQQLVLKEFDITNLGYQLPDNLQKIVALLDTARTPGSIDFSRCDGSDCSPIADINAKFFDGLSALQGELRRLDREAGSLFTSANDDYAVWRWLILLADYYRGQTSYPLDKVKDSEAFIKAAFSDAGVYQSRSTNTVPADLGNFSRTDFSHITPVTKTINLISKSNFRSTGVYVLPGQEVTIRRTDNSDVVVSAFVNSVRDGATHWLDVDGYKRPRYLWGQSFPLVTGESVSFTSPYGGPLQLSFDRNHEPVTIEVRNVGEHPYWNGPEDDDAFAAALEAGHYDWAELATDGFEVHSKLDKMQASMSNWNNSASDLAAATELYMSNLPHALAGFRGERIEVFDEVHDFAGDKDLTIDLIDMVKHMNADQATCGYGCSGNPYDAYWDFDPLGHGDIHELGHGLEKGRFRFTGWEGHSTTNFYSYFSKYNSWKREQRNPSCQALPFRTLFDWLQTAQDADDPVATMADNDDGGWSYGTAIYIQMMMAAQDQAGLQDGWMLLPRLHILEREFYRATRSDEAWAEMKDRLGFGSYTREQANALPQNDWPTIALSVVTGRDMTNYLETWGLVSSVKAKEQVTALSLPAMSPIFYTADGSDFCYGLDKPGVEIKKGMEWPETPAE</sequence>
<feature type="domain" description="Peptidase M60" evidence="1">
    <location>
        <begin position="425"/>
        <end position="747"/>
    </location>
</feature>
<dbReference type="EMBL" id="FWPT01000001">
    <property type="protein sequence ID" value="SMA32076.1"/>
    <property type="molecule type" value="Genomic_DNA"/>
</dbReference>
<dbReference type="InterPro" id="IPR042279">
    <property type="entry name" value="Pep_M60_3"/>
</dbReference>
<protein>
    <recommendedName>
        <fullName evidence="1">Peptidase M60 domain-containing protein</fullName>
    </recommendedName>
</protein>
<dbReference type="RefSeq" id="WP_106408263.1">
    <property type="nucleotide sequence ID" value="NZ_CBCSCN010000012.1"/>
</dbReference>
<dbReference type="SMART" id="SM01276">
    <property type="entry name" value="M60-like"/>
    <property type="match status" value="1"/>
</dbReference>
<evidence type="ECO:0000259" key="1">
    <source>
        <dbReference type="PROSITE" id="PS51723"/>
    </source>
</evidence>
<gene>
    <name evidence="2" type="ORF">EHSB41UT_00100</name>
</gene>
<organism evidence="2 3">
    <name type="scientific">Parendozoicomonas haliclonae</name>
    <dbReference type="NCBI Taxonomy" id="1960125"/>
    <lineage>
        <taxon>Bacteria</taxon>
        <taxon>Pseudomonadati</taxon>
        <taxon>Pseudomonadota</taxon>
        <taxon>Gammaproteobacteria</taxon>
        <taxon>Oceanospirillales</taxon>
        <taxon>Endozoicomonadaceae</taxon>
        <taxon>Parendozoicomonas</taxon>
    </lineage>
</organism>